<dbReference type="EMBL" id="PJNB01000001">
    <property type="protein sequence ID" value="PKW16874.1"/>
    <property type="molecule type" value="Genomic_DNA"/>
</dbReference>
<sequence length="106" mass="11620">MARSKKHPPELRERAAPMVAEARGKHAPERSAIQAATDLPGAGPAETVPRWGRQSEIDTRKRAGVASEESAELQQLRRKDVELGCDNAILKAASVFFAAEIDRPHR</sequence>
<dbReference type="OrthoDB" id="4426778at2"/>
<protein>
    <submittedName>
        <fullName evidence="2">Transposase</fullName>
    </submittedName>
</protein>
<reference evidence="2" key="1">
    <citation type="submission" date="2017-12" db="EMBL/GenBank/DDBJ databases">
        <title>Sequencing the genomes of 1000 Actinobacteria strains.</title>
        <authorList>
            <person name="Klenk H.-P."/>
        </authorList>
    </citation>
    <scope>NUCLEOTIDE SEQUENCE [LARGE SCALE GENOMIC DNA]</scope>
    <source>
        <strain evidence="2">DSM 44228</strain>
    </source>
</reference>
<proteinExistence type="predicted"/>
<evidence type="ECO:0000313" key="3">
    <source>
        <dbReference type="Proteomes" id="UP000233786"/>
    </source>
</evidence>
<comment type="caution">
    <text evidence="2">The sequence shown here is derived from an EMBL/GenBank/DDBJ whole genome shotgun (WGS) entry which is preliminary data.</text>
</comment>
<evidence type="ECO:0000256" key="1">
    <source>
        <dbReference type="SAM" id="MobiDB-lite"/>
    </source>
</evidence>
<accession>A0A2N3Y1Q5</accession>
<dbReference type="Proteomes" id="UP000233786">
    <property type="component" value="Unassembled WGS sequence"/>
</dbReference>
<dbReference type="AlphaFoldDB" id="A0A2N3Y1Q5"/>
<feature type="region of interest" description="Disordered" evidence="1">
    <location>
        <begin position="1"/>
        <end position="69"/>
    </location>
</feature>
<keyword evidence="3" id="KW-1185">Reference proteome</keyword>
<evidence type="ECO:0000313" key="2">
    <source>
        <dbReference type="EMBL" id="PKW16874.1"/>
    </source>
</evidence>
<name>A0A2N3Y1Q5_SACSN</name>
<organism evidence="2 3">
    <name type="scientific">Saccharopolyspora spinosa</name>
    <dbReference type="NCBI Taxonomy" id="60894"/>
    <lineage>
        <taxon>Bacteria</taxon>
        <taxon>Bacillati</taxon>
        <taxon>Actinomycetota</taxon>
        <taxon>Actinomycetes</taxon>
        <taxon>Pseudonocardiales</taxon>
        <taxon>Pseudonocardiaceae</taxon>
        <taxon>Saccharopolyspora</taxon>
    </lineage>
</organism>
<gene>
    <name evidence="2" type="ORF">A8926_4774</name>
</gene>
<dbReference type="Gene3D" id="1.10.10.10">
    <property type="entry name" value="Winged helix-like DNA-binding domain superfamily/Winged helix DNA-binding domain"/>
    <property type="match status" value="1"/>
</dbReference>
<dbReference type="InterPro" id="IPR036388">
    <property type="entry name" value="WH-like_DNA-bd_sf"/>
</dbReference>